<dbReference type="Proteomes" id="UP000319296">
    <property type="component" value="Unassembled WGS sequence"/>
</dbReference>
<organism evidence="2 3">
    <name type="scientific">Candidatus Acididesulfobacter diazotrophicus</name>
    <dbReference type="NCBI Taxonomy" id="2597226"/>
    <lineage>
        <taxon>Bacteria</taxon>
        <taxon>Deltaproteobacteria</taxon>
        <taxon>Candidatus Acidulodesulfobacterales</taxon>
        <taxon>Candidatus Acididesulfobacter</taxon>
    </lineage>
</organism>
<reference evidence="2 3" key="1">
    <citation type="journal article" date="2019" name="ISME J.">
        <title>Insights into ecological role of a new deltaproteobacterial order Candidatus Acidulodesulfobacterales by metagenomics and metatranscriptomics.</title>
        <authorList>
            <person name="Tan S."/>
            <person name="Liu J."/>
            <person name="Fang Y."/>
            <person name="Hedlund B.P."/>
            <person name="Lian Z.H."/>
            <person name="Huang L.Y."/>
            <person name="Li J.T."/>
            <person name="Huang L.N."/>
            <person name="Li W.J."/>
            <person name="Jiang H.C."/>
            <person name="Dong H.L."/>
            <person name="Shu W.S."/>
        </authorList>
    </citation>
    <scope>NUCLEOTIDE SEQUENCE [LARGE SCALE GENOMIC DNA]</scope>
    <source>
        <strain evidence="2">AP1</strain>
    </source>
</reference>
<feature type="domain" description="DUF4325" evidence="1">
    <location>
        <begin position="278"/>
        <end position="332"/>
    </location>
</feature>
<dbReference type="InterPro" id="IPR025474">
    <property type="entry name" value="DUF4325"/>
</dbReference>
<gene>
    <name evidence="2" type="ORF">EVG15_05460</name>
</gene>
<dbReference type="InterPro" id="IPR036890">
    <property type="entry name" value="HATPase_C_sf"/>
</dbReference>
<sequence length="342" mass="39188">MTKVSRKGEDIRLYILEHVEKHPNDISKITAEHFGITRQGVNKYLQKLCSEQVLTKSGKTQGSAYKLAALSEWRESFQITPDIAEDLVWTNTIRPVVSSLPDNVLDIWHYGFTEMFNNAIDHSGGSEILTVIKKNAVNTEMLLIDNGVGIFNKIKTELNLLDERHAIFELHKGKLTTDPKNHMGEGIFFTSRMFDSFDILSGGVFFSHKFGDDRDWILENDKFSTGTAVWMELNNHKARTVKSVFDQFTSKTDYGFNKTVVPVKLAQYGNDKLISRSQAKRVLARVELFKIVIFDFKNVDYIGQAFADQIFRVFTQNHPDIELNVINENPEIEKMIKRAKKC</sequence>
<evidence type="ECO:0000259" key="1">
    <source>
        <dbReference type="Pfam" id="PF14213"/>
    </source>
</evidence>
<name>A0A519BMH5_9DELT</name>
<protein>
    <submittedName>
        <fullName evidence="2">DUF4325 domain-containing protein</fullName>
    </submittedName>
</protein>
<evidence type="ECO:0000313" key="2">
    <source>
        <dbReference type="EMBL" id="RZD18480.1"/>
    </source>
</evidence>
<dbReference type="SUPFAM" id="SSF55874">
    <property type="entry name" value="ATPase domain of HSP90 chaperone/DNA topoisomerase II/histidine kinase"/>
    <property type="match status" value="1"/>
</dbReference>
<proteinExistence type="predicted"/>
<accession>A0A519BMH5</accession>
<comment type="caution">
    <text evidence="2">The sequence shown here is derived from an EMBL/GenBank/DDBJ whole genome shotgun (WGS) entry which is preliminary data.</text>
</comment>
<dbReference type="Pfam" id="PF14213">
    <property type="entry name" value="DUF4325"/>
    <property type="match status" value="1"/>
</dbReference>
<evidence type="ECO:0000313" key="3">
    <source>
        <dbReference type="Proteomes" id="UP000319296"/>
    </source>
</evidence>
<dbReference type="EMBL" id="SGBB01000008">
    <property type="protein sequence ID" value="RZD18480.1"/>
    <property type="molecule type" value="Genomic_DNA"/>
</dbReference>
<dbReference type="AlphaFoldDB" id="A0A519BMH5"/>